<keyword evidence="6 11" id="KW-0472">Membrane</keyword>
<evidence type="ECO:0000256" key="1">
    <source>
        <dbReference type="ARBA" id="ARBA00004651"/>
    </source>
</evidence>
<keyword evidence="9 10" id="KW-0807">Transducer</keyword>
<dbReference type="PANTHER" id="PTHR24246:SF27">
    <property type="entry name" value="ADENOSINE RECEPTOR, ISOFORM A"/>
    <property type="match status" value="1"/>
</dbReference>
<comment type="caution">
    <text evidence="13">The sequence shown here is derived from an EMBL/GenBank/DDBJ whole genome shotgun (WGS) entry which is preliminary data.</text>
</comment>
<feature type="transmembrane region" description="Helical" evidence="11">
    <location>
        <begin position="505"/>
        <end position="524"/>
    </location>
</feature>
<evidence type="ECO:0000256" key="9">
    <source>
        <dbReference type="ARBA" id="ARBA00023224"/>
    </source>
</evidence>
<protein>
    <recommendedName>
        <fullName evidence="12">G-protein coupled receptors family 1 profile domain-containing protein</fullName>
    </recommendedName>
</protein>
<evidence type="ECO:0000256" key="11">
    <source>
        <dbReference type="SAM" id="Phobius"/>
    </source>
</evidence>
<feature type="transmembrane region" description="Helical" evidence="11">
    <location>
        <begin position="162"/>
        <end position="181"/>
    </location>
</feature>
<dbReference type="SUPFAM" id="SSF81321">
    <property type="entry name" value="Family A G protein-coupled receptor-like"/>
    <property type="match status" value="2"/>
</dbReference>
<dbReference type="PANTHER" id="PTHR24246">
    <property type="entry name" value="OLFACTORY RECEPTOR AND ADENOSINE RECEPTOR"/>
    <property type="match status" value="1"/>
</dbReference>
<keyword evidence="2" id="KW-1003">Cell membrane</keyword>
<organism evidence="13 14">
    <name type="scientific">Porites lobata</name>
    <dbReference type="NCBI Taxonomy" id="104759"/>
    <lineage>
        <taxon>Eukaryota</taxon>
        <taxon>Metazoa</taxon>
        <taxon>Cnidaria</taxon>
        <taxon>Anthozoa</taxon>
        <taxon>Hexacorallia</taxon>
        <taxon>Scleractinia</taxon>
        <taxon>Fungiina</taxon>
        <taxon>Poritidae</taxon>
        <taxon>Porites</taxon>
    </lineage>
</organism>
<feature type="transmembrane region" description="Helical" evidence="11">
    <location>
        <begin position="375"/>
        <end position="396"/>
    </location>
</feature>
<evidence type="ECO:0000313" key="13">
    <source>
        <dbReference type="EMBL" id="CAH3036826.1"/>
    </source>
</evidence>
<keyword evidence="5 10" id="KW-0297">G-protein coupled receptor</keyword>
<evidence type="ECO:0000256" key="4">
    <source>
        <dbReference type="ARBA" id="ARBA00022989"/>
    </source>
</evidence>
<feature type="transmembrane region" description="Helical" evidence="11">
    <location>
        <begin position="20"/>
        <end position="36"/>
    </location>
</feature>
<proteinExistence type="inferred from homology"/>
<feature type="transmembrane region" description="Helical" evidence="11">
    <location>
        <begin position="417"/>
        <end position="438"/>
    </location>
</feature>
<evidence type="ECO:0000256" key="5">
    <source>
        <dbReference type="ARBA" id="ARBA00023040"/>
    </source>
</evidence>
<sequence>MTELGDFSSMFIVHCVFNGFLSYTCTMLNIVTIHALRKTPSLPMTLKALLLSLSASDLGVGLIVQPLYIVRLVMIIKEETQTQTYNIIKQMFLTTGTLFSYASFLGVVALAADRFLAIHFHLRYKGLVTHKRVAVLMTSIWIFSSFLSFLSLSWIIPQKANSIFSFTIGIFCIITTALFYWKIYLSARHHIIEINRLQVHHQAEQNGEVMANTARQRKCAVGAFYVFLVLLACYLPMLCVIIADLSTGLQNTLIYLLGLNANTLVLLNSSLNPLIYSWKMRHFVEPNILITKLTQRYLACSFTAVVLNVLVILALRKIPSLPRKTLKTLLLSMSFSDLGVGLVAQPLQIYLLVSNINILSPPHIWPDHYEAVFKAYRFVANVLTYASFFSIVALSADRFLVIHLQLRYQDAVTHKRAIAGVISFWLLSAVLPLIGLREWLPEDIFFILTVTIQFISLITVGLFYFKIFLALRQHATQVEDVPVESRERNEAINATRERKAAFGVFYVYLAFMACYLPIICFNIAENVIGTERTSLGYKVNLYLTILLALNSSLSPLIYCWKMRRIRQAMINILRKPFQN</sequence>
<feature type="domain" description="G-protein coupled receptors family 1 profile" evidence="12">
    <location>
        <begin position="307"/>
        <end position="558"/>
    </location>
</feature>
<keyword evidence="7 10" id="KW-0675">Receptor</keyword>
<gene>
    <name evidence="13" type="ORF">PLOB_00035704</name>
</gene>
<feature type="domain" description="G-protein coupled receptors family 1 profile" evidence="12">
    <location>
        <begin position="28"/>
        <end position="276"/>
    </location>
</feature>
<evidence type="ECO:0000313" key="14">
    <source>
        <dbReference type="Proteomes" id="UP001159405"/>
    </source>
</evidence>
<evidence type="ECO:0000256" key="2">
    <source>
        <dbReference type="ARBA" id="ARBA00022475"/>
    </source>
</evidence>
<feature type="transmembrane region" description="Helical" evidence="11">
    <location>
        <begin position="48"/>
        <end position="70"/>
    </location>
</feature>
<dbReference type="PROSITE" id="PS00237">
    <property type="entry name" value="G_PROTEIN_RECEP_F1_1"/>
    <property type="match status" value="2"/>
</dbReference>
<feature type="transmembrane region" description="Helical" evidence="11">
    <location>
        <begin position="444"/>
        <end position="465"/>
    </location>
</feature>
<dbReference type="EMBL" id="CALNXK010000005">
    <property type="protein sequence ID" value="CAH3036826.1"/>
    <property type="molecule type" value="Genomic_DNA"/>
</dbReference>
<dbReference type="InterPro" id="IPR017452">
    <property type="entry name" value="GPCR_Rhodpsn_7TM"/>
</dbReference>
<feature type="transmembrane region" description="Helical" evidence="11">
    <location>
        <begin position="133"/>
        <end position="156"/>
    </location>
</feature>
<feature type="transmembrane region" description="Helical" evidence="11">
    <location>
        <begin position="297"/>
        <end position="315"/>
    </location>
</feature>
<dbReference type="PROSITE" id="PS50262">
    <property type="entry name" value="G_PROTEIN_RECEP_F1_2"/>
    <property type="match status" value="2"/>
</dbReference>
<comment type="subcellular location">
    <subcellularLocation>
        <location evidence="1">Cell membrane</location>
        <topology evidence="1">Multi-pass membrane protein</topology>
    </subcellularLocation>
</comment>
<evidence type="ECO:0000256" key="8">
    <source>
        <dbReference type="ARBA" id="ARBA00023180"/>
    </source>
</evidence>
<dbReference type="CDD" id="cd00637">
    <property type="entry name" value="7tm_classA_rhodopsin-like"/>
    <property type="match status" value="2"/>
</dbReference>
<reference evidence="13 14" key="1">
    <citation type="submission" date="2022-05" db="EMBL/GenBank/DDBJ databases">
        <authorList>
            <consortium name="Genoscope - CEA"/>
            <person name="William W."/>
        </authorList>
    </citation>
    <scope>NUCLEOTIDE SEQUENCE [LARGE SCALE GENOMIC DNA]</scope>
</reference>
<dbReference type="PRINTS" id="PR00237">
    <property type="entry name" value="GPCRRHODOPSN"/>
</dbReference>
<feature type="transmembrane region" description="Helical" evidence="11">
    <location>
        <begin position="90"/>
        <end position="112"/>
    </location>
</feature>
<dbReference type="Pfam" id="PF00001">
    <property type="entry name" value="7tm_1"/>
    <property type="match status" value="3"/>
</dbReference>
<keyword evidence="4 11" id="KW-1133">Transmembrane helix</keyword>
<dbReference type="Gene3D" id="1.20.1070.10">
    <property type="entry name" value="Rhodopsin 7-helix transmembrane proteins"/>
    <property type="match status" value="2"/>
</dbReference>
<feature type="transmembrane region" description="Helical" evidence="11">
    <location>
        <begin position="539"/>
        <end position="560"/>
    </location>
</feature>
<keyword evidence="3 10" id="KW-0812">Transmembrane</keyword>
<evidence type="ECO:0000259" key="12">
    <source>
        <dbReference type="PROSITE" id="PS50262"/>
    </source>
</evidence>
<accession>A0ABN8MV86</accession>
<dbReference type="InterPro" id="IPR000276">
    <property type="entry name" value="GPCR_Rhodpsn"/>
</dbReference>
<name>A0ABN8MV86_9CNID</name>
<evidence type="ECO:0000256" key="7">
    <source>
        <dbReference type="ARBA" id="ARBA00023170"/>
    </source>
</evidence>
<evidence type="ECO:0000256" key="6">
    <source>
        <dbReference type="ARBA" id="ARBA00023136"/>
    </source>
</evidence>
<evidence type="ECO:0000256" key="3">
    <source>
        <dbReference type="ARBA" id="ARBA00022692"/>
    </source>
</evidence>
<evidence type="ECO:0000256" key="10">
    <source>
        <dbReference type="RuleBase" id="RU000688"/>
    </source>
</evidence>
<comment type="similarity">
    <text evidence="10">Belongs to the G-protein coupled receptor 1 family.</text>
</comment>
<feature type="transmembrane region" description="Helical" evidence="11">
    <location>
        <begin position="220"/>
        <end position="243"/>
    </location>
</feature>
<keyword evidence="8" id="KW-0325">Glycoprotein</keyword>
<feature type="transmembrane region" description="Helical" evidence="11">
    <location>
        <begin position="255"/>
        <end position="276"/>
    </location>
</feature>
<keyword evidence="14" id="KW-1185">Reference proteome</keyword>
<dbReference type="Proteomes" id="UP001159405">
    <property type="component" value="Unassembled WGS sequence"/>
</dbReference>